<accession>A0A8S5P1W4</accession>
<evidence type="ECO:0000313" key="1">
    <source>
        <dbReference type="EMBL" id="DAE00640.1"/>
    </source>
</evidence>
<sequence>MTGFFIAFDLDQNLADLTRHLTSFYISHLILLNFCGILNINEV</sequence>
<proteinExistence type="predicted"/>
<organism evidence="1">
    <name type="scientific">Myoviridae sp. ctakU3</name>
    <dbReference type="NCBI Taxonomy" id="2825135"/>
    <lineage>
        <taxon>Viruses</taxon>
        <taxon>Duplodnaviria</taxon>
        <taxon>Heunggongvirae</taxon>
        <taxon>Uroviricota</taxon>
        <taxon>Caudoviricetes</taxon>
    </lineage>
</organism>
<reference evidence="1" key="1">
    <citation type="journal article" date="2021" name="Proc. Natl. Acad. Sci. U.S.A.">
        <title>A Catalog of Tens of Thousands of Viruses from Human Metagenomes Reveals Hidden Associations with Chronic Diseases.</title>
        <authorList>
            <person name="Tisza M.J."/>
            <person name="Buck C.B."/>
        </authorList>
    </citation>
    <scope>NUCLEOTIDE SEQUENCE</scope>
    <source>
        <strain evidence="1">CtakU3</strain>
    </source>
</reference>
<dbReference type="EMBL" id="BK015306">
    <property type="protein sequence ID" value="DAE00640.1"/>
    <property type="molecule type" value="Genomic_DNA"/>
</dbReference>
<protein>
    <submittedName>
        <fullName evidence="1">Uncharacterized protein</fullName>
    </submittedName>
</protein>
<name>A0A8S5P1W4_9CAUD</name>